<organism evidence="6 7">
    <name type="scientific">Acromyrmex insinuator</name>
    <dbReference type="NCBI Taxonomy" id="230686"/>
    <lineage>
        <taxon>Eukaryota</taxon>
        <taxon>Metazoa</taxon>
        <taxon>Ecdysozoa</taxon>
        <taxon>Arthropoda</taxon>
        <taxon>Hexapoda</taxon>
        <taxon>Insecta</taxon>
        <taxon>Pterygota</taxon>
        <taxon>Neoptera</taxon>
        <taxon>Endopterygota</taxon>
        <taxon>Hymenoptera</taxon>
        <taxon>Apocrita</taxon>
        <taxon>Aculeata</taxon>
        <taxon>Formicoidea</taxon>
        <taxon>Formicidae</taxon>
        <taxon>Myrmicinae</taxon>
        <taxon>Acromyrmex</taxon>
    </lineage>
</organism>
<evidence type="ECO:0000256" key="4">
    <source>
        <dbReference type="ARBA" id="ARBA00023136"/>
    </source>
</evidence>
<dbReference type="PANTHER" id="PTHR13608">
    <property type="entry name" value="ARMADILLO-LIKE HELICAL DOMAIN-CONTAINING PROTEIN 3"/>
    <property type="match status" value="1"/>
</dbReference>
<dbReference type="SMART" id="SM01158">
    <property type="entry name" value="DUF1741"/>
    <property type="match status" value="1"/>
</dbReference>
<feature type="non-terminal residue" evidence="6">
    <location>
        <position position="696"/>
    </location>
</feature>
<proteinExistence type="predicted"/>
<protein>
    <submittedName>
        <fullName evidence="6">ARMD3 protein</fullName>
    </submittedName>
</protein>
<gene>
    <name evidence="6" type="primary">Armh3</name>
    <name evidence="6" type="ORF">G6Z75_0001952</name>
</gene>
<evidence type="ECO:0000256" key="3">
    <source>
        <dbReference type="ARBA" id="ARBA00022989"/>
    </source>
</evidence>
<feature type="non-terminal residue" evidence="6">
    <location>
        <position position="1"/>
    </location>
</feature>
<evidence type="ECO:0000256" key="2">
    <source>
        <dbReference type="ARBA" id="ARBA00022692"/>
    </source>
</evidence>
<dbReference type="InterPro" id="IPR039868">
    <property type="entry name" value="ARMD3-like"/>
</dbReference>
<reference evidence="6" key="1">
    <citation type="submission" date="2020-02" db="EMBL/GenBank/DDBJ databases">
        <title>Relaxed selection underlies rapid genomic changes in the transitions from sociality to social parasitism in ants.</title>
        <authorList>
            <person name="Bi X."/>
        </authorList>
    </citation>
    <scope>NUCLEOTIDE SEQUENCE</scope>
    <source>
        <strain evidence="6">BGI-DK2013a</strain>
        <tissue evidence="6">Whole body</tissue>
    </source>
</reference>
<keyword evidence="4" id="KW-0472">Membrane</keyword>
<sequence>MAMRKRSGSGAKRQHKCKLVPIYESFFKGEDLTLAHPNFWNELFLIKPMVPHIENEILHMTSEQLNASKENLNALVCHCVDTLVDEHPFRIVYALQTLAAVIQSMYKKANQGDYGFNLIDILVGFDSAEQRMTTLMQHCNNFLTGEYPDSLKALCLKLLLIIVTGMDNISQNTLLEYVMLNSVFESLIQLLRDTAARNRHGHDAVLLLTLLVNYRKYESANPYIVKLSILDDELALNGYGQAISSSLTEFCRQFAQQRAEIQASWLSSLTSIVGSMFVGEEEAKTQQVRANNALLLALYEATHLNRNFVTTLAYTQSDTSAPPSPNNTLGPNAVAPGASPPDVMAQPFNLLATFLQYCSIVMQVIRTEAIMNNVKLCFLILSCIAEDQYANSLMHDANLAFRVQLHRVPMHHRKLQDKAAPAQPLAATLLDLLVEFVTSHMMKKFPLELYHQCIGVLQRLLCYQKRCRVRLGYQWRDLWTALINLLKFLTTHESHLIKKMNIFPLAIQVMRHFERLNRHTIEQNNILITFQQVVNILNFFITYADTFLSSPNSYDELFYEIIRMRLIFTNLNAMALRYSTSESYEYKEHALKLTNSLVNVRDIVNHFPPKIAAWLAKESLSTPTEQQILAIIIQNYDSLALKLQDNLDQYERYSEKPNHTAFFEEMVTGVIVDTRASIDLNSLDTQTILEELSNIS</sequence>
<dbReference type="EMBL" id="JAANHZ010000743">
    <property type="protein sequence ID" value="KAG5307350.1"/>
    <property type="molecule type" value="Genomic_DNA"/>
</dbReference>
<name>A0A836EM89_9HYME</name>
<keyword evidence="3" id="KW-1133">Transmembrane helix</keyword>
<keyword evidence="7" id="KW-1185">Reference proteome</keyword>
<dbReference type="AlphaFoldDB" id="A0A836EM89"/>
<dbReference type="GO" id="GO:0005829">
    <property type="term" value="C:cytosol"/>
    <property type="evidence" value="ECO:0007669"/>
    <property type="project" value="TreeGrafter"/>
</dbReference>
<comment type="subcellular location">
    <subcellularLocation>
        <location evidence="1">Membrane</location>
    </subcellularLocation>
</comment>
<accession>A0A836EM89</accession>
<dbReference type="Pfam" id="PF08427">
    <property type="entry name" value="ARMH3_C"/>
    <property type="match status" value="1"/>
</dbReference>
<dbReference type="InterPro" id="IPR013636">
    <property type="entry name" value="ARMH3_C"/>
</dbReference>
<dbReference type="Proteomes" id="UP000667349">
    <property type="component" value="Unassembled WGS sequence"/>
</dbReference>
<feature type="domain" description="Armadillo-like helical" evidence="5">
    <location>
        <begin position="417"/>
        <end position="678"/>
    </location>
</feature>
<evidence type="ECO:0000259" key="5">
    <source>
        <dbReference type="SMART" id="SM01158"/>
    </source>
</evidence>
<dbReference type="PANTHER" id="PTHR13608:SF3">
    <property type="entry name" value="ARMADILLO-LIKE HELICAL DOMAIN-CONTAINING PROTEIN 3"/>
    <property type="match status" value="1"/>
</dbReference>
<evidence type="ECO:0000313" key="6">
    <source>
        <dbReference type="EMBL" id="KAG5307350.1"/>
    </source>
</evidence>
<evidence type="ECO:0000256" key="1">
    <source>
        <dbReference type="ARBA" id="ARBA00004370"/>
    </source>
</evidence>
<keyword evidence="2" id="KW-0812">Transmembrane</keyword>
<comment type="caution">
    <text evidence="6">The sequence shown here is derived from an EMBL/GenBank/DDBJ whole genome shotgun (WGS) entry which is preliminary data.</text>
</comment>
<evidence type="ECO:0000313" key="7">
    <source>
        <dbReference type="Proteomes" id="UP000667349"/>
    </source>
</evidence>
<dbReference type="GO" id="GO:0016020">
    <property type="term" value="C:membrane"/>
    <property type="evidence" value="ECO:0007669"/>
    <property type="project" value="UniProtKB-SubCell"/>
</dbReference>